<sequence>MNHCENNHLIAPLFTNIIDLHHQNKAELILYIEKNKELA</sequence>
<organism evidence="1">
    <name type="scientific">uncultured Thiotrichaceae bacterium</name>
    <dbReference type="NCBI Taxonomy" id="298394"/>
    <lineage>
        <taxon>Bacteria</taxon>
        <taxon>Pseudomonadati</taxon>
        <taxon>Pseudomonadota</taxon>
        <taxon>Gammaproteobacteria</taxon>
        <taxon>Thiotrichales</taxon>
        <taxon>Thiotrichaceae</taxon>
        <taxon>environmental samples</taxon>
    </lineage>
</organism>
<name>A0A6S6UKH3_9GAMM</name>
<accession>A0A6S6UKH3</accession>
<protein>
    <submittedName>
        <fullName evidence="1">Uncharacterized protein</fullName>
    </submittedName>
</protein>
<reference evidence="1" key="1">
    <citation type="submission" date="2020-01" db="EMBL/GenBank/DDBJ databases">
        <authorList>
            <person name="Meier V. D."/>
            <person name="Meier V D."/>
        </authorList>
    </citation>
    <scope>NUCLEOTIDE SEQUENCE</scope>
    <source>
        <strain evidence="1">HLG_WM_MAG_09</strain>
    </source>
</reference>
<proteinExistence type="predicted"/>
<dbReference type="AlphaFoldDB" id="A0A6S6UKH3"/>
<gene>
    <name evidence="1" type="ORF">HELGO_WM56069</name>
</gene>
<evidence type="ECO:0000313" key="1">
    <source>
        <dbReference type="EMBL" id="CAA6829552.1"/>
    </source>
</evidence>
<dbReference type="EMBL" id="CACVAT010000532">
    <property type="protein sequence ID" value="CAA6829552.1"/>
    <property type="molecule type" value="Genomic_DNA"/>
</dbReference>